<evidence type="ECO:0000259" key="3">
    <source>
        <dbReference type="PROSITE" id="PS51186"/>
    </source>
</evidence>
<sequence length="269" mass="28532">MSVPLDAGDPAAVKALQERAARAQPAEHVEVAGGWRLRHAPDCAWWLGAALPHGPAEPKGVSGLEHRLARAEDFYTRRGAAALLQISPGACPEELDTVLAERGYGRRGSLSLQAALSSAVRGHAPATGPLRVRVDDRPTPAWFDAWTAVHGRTADGAGPEKAMLARVRNRSAYARAFLGDTAVAVGRAAADTGWTGIFSMATLPEARGSGAARSVLAALAKWAQEQGTGRMYLQVERENAAALRLYQGVGFTEVCGYHYRASQYLAEPG</sequence>
<evidence type="ECO:0000256" key="1">
    <source>
        <dbReference type="ARBA" id="ARBA00022679"/>
    </source>
</evidence>
<evidence type="ECO:0000313" key="5">
    <source>
        <dbReference type="Proteomes" id="UP001596956"/>
    </source>
</evidence>
<dbReference type="Proteomes" id="UP001596956">
    <property type="component" value="Unassembled WGS sequence"/>
</dbReference>
<comment type="caution">
    <text evidence="4">The sequence shown here is derived from an EMBL/GenBank/DDBJ whole genome shotgun (WGS) entry which is preliminary data.</text>
</comment>
<accession>A0ABW3BET5</accession>
<dbReference type="CDD" id="cd04301">
    <property type="entry name" value="NAT_SF"/>
    <property type="match status" value="1"/>
</dbReference>
<dbReference type="PANTHER" id="PTHR43420">
    <property type="entry name" value="ACETYLTRANSFERASE"/>
    <property type="match status" value="1"/>
</dbReference>
<dbReference type="Pfam" id="PF24553">
    <property type="entry name" value="Rv0428c_C"/>
    <property type="match status" value="1"/>
</dbReference>
<protein>
    <submittedName>
        <fullName evidence="4">GNAT family N-acetyltransferase</fullName>
    </submittedName>
</protein>
<dbReference type="InterPro" id="IPR056935">
    <property type="entry name" value="Rv0428c-like_C"/>
</dbReference>
<proteinExistence type="predicted"/>
<evidence type="ECO:0000313" key="4">
    <source>
        <dbReference type="EMBL" id="MFD0801565.1"/>
    </source>
</evidence>
<name>A0ABW3BET5_9ACTN</name>
<keyword evidence="5" id="KW-1185">Reference proteome</keyword>
<dbReference type="Gene3D" id="3.40.630.30">
    <property type="match status" value="1"/>
</dbReference>
<organism evidence="4 5">
    <name type="scientific">Streptomonospora algeriensis</name>
    <dbReference type="NCBI Taxonomy" id="995084"/>
    <lineage>
        <taxon>Bacteria</taxon>
        <taxon>Bacillati</taxon>
        <taxon>Actinomycetota</taxon>
        <taxon>Actinomycetes</taxon>
        <taxon>Streptosporangiales</taxon>
        <taxon>Nocardiopsidaceae</taxon>
        <taxon>Streptomonospora</taxon>
    </lineage>
</organism>
<dbReference type="InterPro" id="IPR000182">
    <property type="entry name" value="GNAT_dom"/>
</dbReference>
<dbReference type="InterPro" id="IPR050680">
    <property type="entry name" value="YpeA/RimI_acetyltransf"/>
</dbReference>
<evidence type="ECO:0000256" key="2">
    <source>
        <dbReference type="ARBA" id="ARBA00023315"/>
    </source>
</evidence>
<dbReference type="PROSITE" id="PS51186">
    <property type="entry name" value="GNAT"/>
    <property type="match status" value="1"/>
</dbReference>
<gene>
    <name evidence="4" type="ORF">ACFQZU_09565</name>
</gene>
<feature type="domain" description="N-acetyltransferase" evidence="3">
    <location>
        <begin position="130"/>
        <end position="266"/>
    </location>
</feature>
<dbReference type="SUPFAM" id="SSF55729">
    <property type="entry name" value="Acyl-CoA N-acyltransferases (Nat)"/>
    <property type="match status" value="1"/>
</dbReference>
<dbReference type="PANTHER" id="PTHR43420:SF44">
    <property type="entry name" value="ACETYLTRANSFERASE YPEA"/>
    <property type="match status" value="1"/>
</dbReference>
<dbReference type="InterPro" id="IPR016181">
    <property type="entry name" value="Acyl_CoA_acyltransferase"/>
</dbReference>
<keyword evidence="1" id="KW-0808">Transferase</keyword>
<dbReference type="EMBL" id="JBHTHR010000248">
    <property type="protein sequence ID" value="MFD0801565.1"/>
    <property type="molecule type" value="Genomic_DNA"/>
</dbReference>
<keyword evidence="2" id="KW-0012">Acyltransferase</keyword>
<reference evidence="5" key="1">
    <citation type="journal article" date="2019" name="Int. J. Syst. Evol. Microbiol.">
        <title>The Global Catalogue of Microorganisms (GCM) 10K type strain sequencing project: providing services to taxonomists for standard genome sequencing and annotation.</title>
        <authorList>
            <consortium name="The Broad Institute Genomics Platform"/>
            <consortium name="The Broad Institute Genome Sequencing Center for Infectious Disease"/>
            <person name="Wu L."/>
            <person name="Ma J."/>
        </authorList>
    </citation>
    <scope>NUCLEOTIDE SEQUENCE [LARGE SCALE GENOMIC DNA]</scope>
    <source>
        <strain evidence="5">CCUG 63369</strain>
    </source>
</reference>